<feature type="region of interest" description="Disordered" evidence="1">
    <location>
        <begin position="1"/>
        <end position="56"/>
    </location>
</feature>
<organism evidence="2 3">
    <name type="scientific">Plasmodiophora brassicae</name>
    <name type="common">Clubroot disease agent</name>
    <dbReference type="NCBI Taxonomy" id="37360"/>
    <lineage>
        <taxon>Eukaryota</taxon>
        <taxon>Sar</taxon>
        <taxon>Rhizaria</taxon>
        <taxon>Endomyxa</taxon>
        <taxon>Phytomyxea</taxon>
        <taxon>Plasmodiophorida</taxon>
        <taxon>Plasmodiophoridae</taxon>
        <taxon>Plasmodiophora</taxon>
    </lineage>
</organism>
<gene>
    <name evidence="2" type="ORF">PBRA_001672</name>
</gene>
<dbReference type="AlphaFoldDB" id="A0A0G4IZ74"/>
<evidence type="ECO:0000256" key="1">
    <source>
        <dbReference type="SAM" id="MobiDB-lite"/>
    </source>
</evidence>
<proteinExistence type="predicted"/>
<dbReference type="EMBL" id="CDSF01000101">
    <property type="protein sequence ID" value="CEP00618.1"/>
    <property type="molecule type" value="Genomic_DNA"/>
</dbReference>
<name>A0A0G4IZ74_PLABS</name>
<keyword evidence="3" id="KW-1185">Reference proteome</keyword>
<accession>A0A0G4IZ74</accession>
<reference evidence="2 3" key="1">
    <citation type="submission" date="2015-02" db="EMBL/GenBank/DDBJ databases">
        <authorList>
            <person name="Chooi Y.-H."/>
        </authorList>
    </citation>
    <scope>NUCLEOTIDE SEQUENCE [LARGE SCALE GENOMIC DNA]</scope>
    <source>
        <strain evidence="2">E3</strain>
    </source>
</reference>
<sequence length="157" mass="16781">MGLGDDGPPAERSVAQMEGSPWVGGAAGVVDTDGSARSSGRCIVKGDVESPSNGGAYEEGAPVDLAIVEHDMNPALLSAFTALFVELVHTRKAYPSAEVLADQLQSSPKLLQGWNVIRTTDSEVWTHMSAIDAGTFIRFRAGPDQTFTYIVFRVQRQ</sequence>
<evidence type="ECO:0000313" key="3">
    <source>
        <dbReference type="Proteomes" id="UP000039324"/>
    </source>
</evidence>
<dbReference type="Proteomes" id="UP000039324">
    <property type="component" value="Unassembled WGS sequence"/>
</dbReference>
<evidence type="ECO:0000313" key="2">
    <source>
        <dbReference type="EMBL" id="CEP00618.1"/>
    </source>
</evidence>
<protein>
    <submittedName>
        <fullName evidence="2">Uncharacterized protein</fullName>
    </submittedName>
</protein>